<gene>
    <name evidence="2" type="ORF">MFU01_64990</name>
    <name evidence="3" type="ORF">SAMN05443572_105176</name>
</gene>
<dbReference type="Gene3D" id="2.60.120.330">
    <property type="entry name" value="B-lactam Antibiotic, Isopenicillin N Synthase, Chain"/>
    <property type="match status" value="1"/>
</dbReference>
<evidence type="ECO:0000313" key="5">
    <source>
        <dbReference type="Proteomes" id="UP000321514"/>
    </source>
</evidence>
<evidence type="ECO:0000313" key="4">
    <source>
        <dbReference type="Proteomes" id="UP000183760"/>
    </source>
</evidence>
<dbReference type="Pfam" id="PF05118">
    <property type="entry name" value="Asp_Arg_Hydrox"/>
    <property type="match status" value="1"/>
</dbReference>
<sequence length="200" mass="22473">MALSSVPDRLRLPLSFDVSRLQEELARVPAEAWVPHFNTRFYEGEWSGVPLRSVGGMEGRIYPDPTARQAYADTPLLGRHPAFREALAAFQCPIGSARLLKLAARANIREHTDYNLAFEDGEVRIHVPIVTHPEVSFVLSGRRVDMRPGECWYLNFNLPHRVDNSGDTDRVHLVLDCVVDDWLRDVFARATAAEGGVRVA</sequence>
<proteinExistence type="predicted"/>
<dbReference type="InterPro" id="IPR027443">
    <property type="entry name" value="IPNS-like_sf"/>
</dbReference>
<accession>A0A511TDH7</accession>
<dbReference type="Proteomes" id="UP000183760">
    <property type="component" value="Unassembled WGS sequence"/>
</dbReference>
<evidence type="ECO:0000259" key="1">
    <source>
        <dbReference type="Pfam" id="PF05118"/>
    </source>
</evidence>
<keyword evidence="4" id="KW-1185">Reference proteome</keyword>
<feature type="domain" description="Aspartyl/asparaginy/proline hydroxylase" evidence="1">
    <location>
        <begin position="46"/>
        <end position="177"/>
    </location>
</feature>
<dbReference type="AlphaFoldDB" id="A0A511TDH7"/>
<name>A0A511TDH7_MYXFU</name>
<dbReference type="STRING" id="1334629.MFUL124B02_26190"/>
<reference evidence="2 5" key="2">
    <citation type="submission" date="2019-07" db="EMBL/GenBank/DDBJ databases">
        <title>Whole genome shotgun sequence of Myxococcus fulvus NBRC 100333.</title>
        <authorList>
            <person name="Hosoyama A."/>
            <person name="Uohara A."/>
            <person name="Ohji S."/>
            <person name="Ichikawa N."/>
        </authorList>
    </citation>
    <scope>NUCLEOTIDE SEQUENCE [LARGE SCALE GENOMIC DNA]</scope>
    <source>
        <strain evidence="2 5">NBRC 100333</strain>
    </source>
</reference>
<dbReference type="EMBL" id="FOIB01000005">
    <property type="protein sequence ID" value="SEU13222.1"/>
    <property type="molecule type" value="Genomic_DNA"/>
</dbReference>
<protein>
    <submittedName>
        <fullName evidence="3">Aspartyl/Asparaginyl beta-hydroxylase</fullName>
    </submittedName>
</protein>
<reference evidence="3 4" key="1">
    <citation type="submission" date="2016-10" db="EMBL/GenBank/DDBJ databases">
        <authorList>
            <person name="Varghese N."/>
            <person name="Submissions S."/>
        </authorList>
    </citation>
    <scope>NUCLEOTIDE SEQUENCE [LARGE SCALE GENOMIC DNA]</scope>
    <source>
        <strain evidence="3 4">DSM 16525</strain>
    </source>
</reference>
<comment type="caution">
    <text evidence="2">The sequence shown here is derived from an EMBL/GenBank/DDBJ whole genome shotgun (WGS) entry which is preliminary data.</text>
</comment>
<evidence type="ECO:0000313" key="2">
    <source>
        <dbReference type="EMBL" id="GEN11462.1"/>
    </source>
</evidence>
<dbReference type="EMBL" id="BJXR01000048">
    <property type="protein sequence ID" value="GEN11462.1"/>
    <property type="molecule type" value="Genomic_DNA"/>
</dbReference>
<evidence type="ECO:0000313" key="3">
    <source>
        <dbReference type="EMBL" id="SEU13222.1"/>
    </source>
</evidence>
<organism evidence="2 5">
    <name type="scientific">Myxococcus fulvus</name>
    <dbReference type="NCBI Taxonomy" id="33"/>
    <lineage>
        <taxon>Bacteria</taxon>
        <taxon>Pseudomonadati</taxon>
        <taxon>Myxococcota</taxon>
        <taxon>Myxococcia</taxon>
        <taxon>Myxococcales</taxon>
        <taxon>Cystobacterineae</taxon>
        <taxon>Myxococcaceae</taxon>
        <taxon>Myxococcus</taxon>
    </lineage>
</organism>
<dbReference type="InterPro" id="IPR007803">
    <property type="entry name" value="Asp/Arg/Pro-Hydrxlase"/>
</dbReference>
<dbReference type="Proteomes" id="UP000321514">
    <property type="component" value="Unassembled WGS sequence"/>
</dbReference>
<dbReference type="RefSeq" id="WP_174816796.1">
    <property type="nucleotide sequence ID" value="NZ_BJXR01000048.1"/>
</dbReference>
<dbReference type="SUPFAM" id="SSF51197">
    <property type="entry name" value="Clavaminate synthase-like"/>
    <property type="match status" value="1"/>
</dbReference>